<proteinExistence type="predicted"/>
<name>A0A1E5L7W8_9FIRM</name>
<dbReference type="Gene3D" id="2.40.30.200">
    <property type="match status" value="1"/>
</dbReference>
<dbReference type="Proteomes" id="UP000095255">
    <property type="component" value="Unassembled WGS sequence"/>
</dbReference>
<dbReference type="EMBL" id="MJAT01000006">
    <property type="protein sequence ID" value="OEH86257.1"/>
    <property type="molecule type" value="Genomic_DNA"/>
</dbReference>
<dbReference type="OrthoDB" id="2079081at2"/>
<protein>
    <recommendedName>
        <fullName evidence="5">Phage tail protein</fullName>
    </recommendedName>
</protein>
<evidence type="ECO:0000259" key="1">
    <source>
        <dbReference type="Pfam" id="PF05709"/>
    </source>
</evidence>
<dbReference type="STRING" id="1390249.BHU72_12035"/>
<accession>A0A1E5L7W8</accession>
<dbReference type="InterPro" id="IPR008841">
    <property type="entry name" value="Siphovirus-type_tail_N"/>
</dbReference>
<dbReference type="AlphaFoldDB" id="A0A1E5L7W8"/>
<dbReference type="RefSeq" id="WP_069701485.1">
    <property type="nucleotide sequence ID" value="NZ_MJAT01000006.1"/>
</dbReference>
<dbReference type="InterPro" id="IPR054738">
    <property type="entry name" value="Siphovirus-type_tail_C"/>
</dbReference>
<evidence type="ECO:0000313" key="4">
    <source>
        <dbReference type="Proteomes" id="UP000095255"/>
    </source>
</evidence>
<dbReference type="Pfam" id="PF05709">
    <property type="entry name" value="Sipho_tail"/>
    <property type="match status" value="1"/>
</dbReference>
<evidence type="ECO:0000259" key="2">
    <source>
        <dbReference type="Pfam" id="PF22768"/>
    </source>
</evidence>
<gene>
    <name evidence="3" type="ORF">BHU72_12035</name>
</gene>
<feature type="domain" description="Siphovirus-type tail component RIFT-related" evidence="1">
    <location>
        <begin position="10"/>
        <end position="111"/>
    </location>
</feature>
<sequence length="291" mass="32655">MERLVYTNANGQSITIGPTAPFILQNLKGVGDLSFEIQTDKAPYQDGLTYLDSVADKRDISFQIALLADNQNDIYEYKRMLSSIFNPKLKKGTLRYINSHIEKEIEVYLEAGPRFPIGDGNKSFGFQNVLINMVAVEPFWLDIFKTTELLAAIIPRFRFQLNILPEGIEFGSYSSGIVDIENVGDVATPVKIEFFGPVVDPRITNETTGQFIELITPLLEGEKMTITTAFGNKRAEITKVDGTIQNAFQYINLNSTFFQLERGTNTIRFTASAGSEDAEITITYRNRYVGI</sequence>
<comment type="caution">
    <text evidence="3">The sequence shown here is derived from an EMBL/GenBank/DDBJ whole genome shotgun (WGS) entry which is preliminary data.</text>
</comment>
<dbReference type="Gene3D" id="2.60.120.860">
    <property type="match status" value="1"/>
</dbReference>
<feature type="domain" description="Siphovirus-type tail component C-terminal" evidence="2">
    <location>
        <begin position="184"/>
        <end position="288"/>
    </location>
</feature>
<dbReference type="Pfam" id="PF22768">
    <property type="entry name" value="SPP1_Dit"/>
    <property type="match status" value="1"/>
</dbReference>
<evidence type="ECO:0000313" key="3">
    <source>
        <dbReference type="EMBL" id="OEH86257.1"/>
    </source>
</evidence>
<organism evidence="3 4">
    <name type="scientific">Desulfuribacillus stibiiarsenatis</name>
    <dbReference type="NCBI Taxonomy" id="1390249"/>
    <lineage>
        <taxon>Bacteria</taxon>
        <taxon>Bacillati</taxon>
        <taxon>Bacillota</taxon>
        <taxon>Desulfuribacillia</taxon>
        <taxon>Desulfuribacillales</taxon>
        <taxon>Desulfuribacillaceae</taxon>
        <taxon>Desulfuribacillus</taxon>
    </lineage>
</organism>
<reference evidence="3 4" key="1">
    <citation type="submission" date="2016-09" db="EMBL/GenBank/DDBJ databases">
        <title>Desulfuribacillus arsenicus sp. nov., an obligately anaerobic, dissimilatory arsenic- and antimonate-reducing bacterium isolated from anoxic sediments.</title>
        <authorList>
            <person name="Abin C.A."/>
            <person name="Hollibaugh J.T."/>
        </authorList>
    </citation>
    <scope>NUCLEOTIDE SEQUENCE [LARGE SCALE GENOMIC DNA]</scope>
    <source>
        <strain evidence="3 4">MLFW-2</strain>
    </source>
</reference>
<keyword evidence="4" id="KW-1185">Reference proteome</keyword>
<evidence type="ECO:0008006" key="5">
    <source>
        <dbReference type="Google" id="ProtNLM"/>
    </source>
</evidence>